<dbReference type="EMBL" id="SWDB01000004">
    <property type="protein sequence ID" value="TKB47076.1"/>
    <property type="molecule type" value="Genomic_DNA"/>
</dbReference>
<comment type="caution">
    <text evidence="8">The sequence shown here is derived from an EMBL/GenBank/DDBJ whole genome shotgun (WGS) entry which is preliminary data.</text>
</comment>
<comment type="subcellular location">
    <subcellularLocation>
        <location evidence="1">Membrane</location>
        <topology evidence="1">Single-pass membrane protein</topology>
    </subcellularLocation>
</comment>
<dbReference type="OrthoDB" id="8958519at2"/>
<feature type="domain" description="Multidrug export protein EmrA/FarA alpha-helical hairpin" evidence="7">
    <location>
        <begin position="107"/>
        <end position="226"/>
    </location>
</feature>
<dbReference type="Gene3D" id="2.40.50.100">
    <property type="match status" value="1"/>
</dbReference>
<evidence type="ECO:0000256" key="3">
    <source>
        <dbReference type="ARBA" id="ARBA00022989"/>
    </source>
</evidence>
<organism evidence="8 9">
    <name type="scientific">Thalassotalea mangrovi</name>
    <dbReference type="NCBI Taxonomy" id="2572245"/>
    <lineage>
        <taxon>Bacteria</taxon>
        <taxon>Pseudomonadati</taxon>
        <taxon>Pseudomonadota</taxon>
        <taxon>Gammaproteobacteria</taxon>
        <taxon>Alteromonadales</taxon>
        <taxon>Colwelliaceae</taxon>
        <taxon>Thalassotalea</taxon>
    </lineage>
</organism>
<name>A0A4U1B8Q4_9GAMM</name>
<keyword evidence="3 6" id="KW-1133">Transmembrane helix</keyword>
<dbReference type="PANTHER" id="PTHR30386:SF26">
    <property type="entry name" value="TRANSPORT PROTEIN COMB"/>
    <property type="match status" value="1"/>
</dbReference>
<evidence type="ECO:0000259" key="7">
    <source>
        <dbReference type="Pfam" id="PF25885"/>
    </source>
</evidence>
<evidence type="ECO:0000313" key="9">
    <source>
        <dbReference type="Proteomes" id="UP000307999"/>
    </source>
</evidence>
<dbReference type="SUPFAM" id="SSF111369">
    <property type="entry name" value="HlyD-like secretion proteins"/>
    <property type="match status" value="2"/>
</dbReference>
<feature type="transmembrane region" description="Helical" evidence="6">
    <location>
        <begin position="38"/>
        <end position="55"/>
    </location>
</feature>
<proteinExistence type="predicted"/>
<keyword evidence="9" id="KW-1185">Reference proteome</keyword>
<dbReference type="InterPro" id="IPR058633">
    <property type="entry name" value="EmrA/FarA_HH"/>
</dbReference>
<keyword evidence="4 6" id="KW-0472">Membrane</keyword>
<sequence>MAEQIVTNNEQELVAGKAEATDNESSAPPEKGDLANRLTRIILVIAALYFVWYLISDRLTPITDQARVRGFVIPIVPEVSGQISRIHVGGDKPVKKGEVLFEIDPSDYQLAVEKAKAALEQAGQDVGASTANVASAKAVLEKAKANLQTIQENADRVFALEKQGIISTAQADETRGAVTQAELEIANAQAAYEQAQQQLGAAGEENPAIQSALSQLSEARLQLARTKVLAPSDGVVSYAKVNVGYYAAAGAKIMTFIATDIAWIEASYRENNLGNIKPGDAVDIVLDSAPGKIFPGQVKSVGYGVSFDKTQPGELSTPEKPKGWMRDPQRFIVVISFVDDSVRGYLREGGQADVITYTSDNLVLNGIGKFYMRLTSIFTYVN</sequence>
<evidence type="ECO:0000313" key="8">
    <source>
        <dbReference type="EMBL" id="TKB47076.1"/>
    </source>
</evidence>
<gene>
    <name evidence="8" type="ORF">E8M12_02120</name>
</gene>
<evidence type="ECO:0000256" key="5">
    <source>
        <dbReference type="SAM" id="Coils"/>
    </source>
</evidence>
<dbReference type="Proteomes" id="UP000307999">
    <property type="component" value="Unassembled WGS sequence"/>
</dbReference>
<dbReference type="InterPro" id="IPR050739">
    <property type="entry name" value="MFP"/>
</dbReference>
<dbReference type="Gene3D" id="1.10.287.470">
    <property type="entry name" value="Helix hairpin bin"/>
    <property type="match status" value="2"/>
</dbReference>
<evidence type="ECO:0000256" key="1">
    <source>
        <dbReference type="ARBA" id="ARBA00004167"/>
    </source>
</evidence>
<feature type="coiled-coil region" evidence="5">
    <location>
        <begin position="133"/>
        <end position="205"/>
    </location>
</feature>
<protein>
    <submittedName>
        <fullName evidence="8">HlyD family secretion protein</fullName>
    </submittedName>
</protein>
<dbReference type="Gene3D" id="2.40.30.170">
    <property type="match status" value="1"/>
</dbReference>
<evidence type="ECO:0000256" key="2">
    <source>
        <dbReference type="ARBA" id="ARBA00022692"/>
    </source>
</evidence>
<dbReference type="PANTHER" id="PTHR30386">
    <property type="entry name" value="MEMBRANE FUSION SUBUNIT OF EMRAB-TOLC MULTIDRUG EFFLUX PUMP"/>
    <property type="match status" value="1"/>
</dbReference>
<evidence type="ECO:0000256" key="6">
    <source>
        <dbReference type="SAM" id="Phobius"/>
    </source>
</evidence>
<evidence type="ECO:0000256" key="4">
    <source>
        <dbReference type="ARBA" id="ARBA00023136"/>
    </source>
</evidence>
<keyword evidence="2 6" id="KW-0812">Transmembrane</keyword>
<dbReference type="GO" id="GO:0016020">
    <property type="term" value="C:membrane"/>
    <property type="evidence" value="ECO:0007669"/>
    <property type="project" value="UniProtKB-SubCell"/>
</dbReference>
<accession>A0A4U1B8Q4</accession>
<dbReference type="AlphaFoldDB" id="A0A4U1B8Q4"/>
<reference evidence="8 9" key="1">
    <citation type="submission" date="2019-04" db="EMBL/GenBank/DDBJ databases">
        <title>Thalassotalea guangxiensis sp. nov., isolated from sediment of the coastal wetland.</title>
        <authorList>
            <person name="Zheng S."/>
            <person name="Zhang D."/>
        </authorList>
    </citation>
    <scope>NUCLEOTIDE SEQUENCE [LARGE SCALE GENOMIC DNA]</scope>
    <source>
        <strain evidence="8 9">ZS-4</strain>
    </source>
</reference>
<dbReference type="Pfam" id="PF25885">
    <property type="entry name" value="HH_EMRA"/>
    <property type="match status" value="1"/>
</dbReference>
<keyword evidence="5" id="KW-0175">Coiled coil</keyword>